<dbReference type="SUPFAM" id="SSF53383">
    <property type="entry name" value="PLP-dependent transferases"/>
    <property type="match status" value="1"/>
</dbReference>
<keyword evidence="5" id="KW-0808">Transferase</keyword>
<dbReference type="InterPro" id="IPR049704">
    <property type="entry name" value="Aminotrans_3_PPA_site"/>
</dbReference>
<protein>
    <submittedName>
        <fullName evidence="5">4-aminobutyrate aminotransferase</fullName>
    </submittedName>
</protein>
<dbReference type="RefSeq" id="WP_067912688.1">
    <property type="nucleotide sequence ID" value="NZ_KQ954246.1"/>
</dbReference>
<sequence>MTGTSATPDSGPDEALLQRRDRAFGRGAKLFYDEPLHLVRGEGASLFGADGRRYVDMYNNVASVGHAHPRIVEAMARQQATLNTHSRYLSEPAIALAERLTALQRLTESAVFSCSGTEAIEIALRMARMATGARGIVCTDHTYHGNNLVVGALTNLPAGDTRHPDIRSIPFPETLRPVAPGLDEETLADAYVARLKAAIEDLKASGHGFAALILCPILANEGLPDIPATFMAKAAALVRAEGGLIIADEVQAGYGRTGTWWGYDEVGLTPDIVVTGKPMGAGLPLAATCAKRDVVEEFRAETRYFNTFAASQLQGAVGLAVLDVIEEEGLVEHARVLGAELKAALRQRLSHASGLIDVRGKGLFLTAEFVTPEGEPDAPRAFALVCALRREGFLTSVDGAFNNCVKIRPPLVLPREDALAFLDAFDRVCAHA</sequence>
<evidence type="ECO:0000256" key="1">
    <source>
        <dbReference type="ARBA" id="ARBA00001933"/>
    </source>
</evidence>
<dbReference type="AlphaFoldDB" id="A0A117USQ6"/>
<dbReference type="STRING" id="1117702.AQZ52_14910"/>
<dbReference type="InterPro" id="IPR005814">
    <property type="entry name" value="Aminotrans_3"/>
</dbReference>
<dbReference type="PROSITE" id="PS00600">
    <property type="entry name" value="AA_TRANSFER_CLASS_3"/>
    <property type="match status" value="1"/>
</dbReference>
<dbReference type="InterPro" id="IPR015421">
    <property type="entry name" value="PyrdxlP-dep_Trfase_major"/>
</dbReference>
<evidence type="ECO:0000256" key="2">
    <source>
        <dbReference type="ARBA" id="ARBA00008954"/>
    </source>
</evidence>
<keyword evidence="5" id="KW-0032">Aminotransferase</keyword>
<evidence type="ECO:0000256" key="4">
    <source>
        <dbReference type="RuleBase" id="RU003560"/>
    </source>
</evidence>
<comment type="cofactor">
    <cofactor evidence="1">
        <name>pyridoxal 5'-phosphate</name>
        <dbReference type="ChEBI" id="CHEBI:597326"/>
    </cofactor>
</comment>
<dbReference type="Gene3D" id="3.90.1150.10">
    <property type="entry name" value="Aspartate Aminotransferase, domain 1"/>
    <property type="match status" value="1"/>
</dbReference>
<name>A0A117USQ6_9SPHN</name>
<keyword evidence="6" id="KW-1185">Reference proteome</keyword>
<dbReference type="GO" id="GO:0030170">
    <property type="term" value="F:pyridoxal phosphate binding"/>
    <property type="evidence" value="ECO:0007669"/>
    <property type="project" value="InterPro"/>
</dbReference>
<dbReference type="InterPro" id="IPR015424">
    <property type="entry name" value="PyrdxlP-dep_Trfase"/>
</dbReference>
<dbReference type="Proteomes" id="UP000058012">
    <property type="component" value="Unassembled WGS sequence"/>
</dbReference>
<dbReference type="PIRSF" id="PIRSF000521">
    <property type="entry name" value="Transaminase_4ab_Lys_Orn"/>
    <property type="match status" value="1"/>
</dbReference>
<dbReference type="EMBL" id="LLZS01000009">
    <property type="protein sequence ID" value="KUR70152.1"/>
    <property type="molecule type" value="Genomic_DNA"/>
</dbReference>
<evidence type="ECO:0000313" key="6">
    <source>
        <dbReference type="Proteomes" id="UP000058012"/>
    </source>
</evidence>
<keyword evidence="3 4" id="KW-0663">Pyridoxal phosphate</keyword>
<dbReference type="PANTHER" id="PTHR45688">
    <property type="match status" value="1"/>
</dbReference>
<evidence type="ECO:0000313" key="5">
    <source>
        <dbReference type="EMBL" id="KUR70152.1"/>
    </source>
</evidence>
<gene>
    <name evidence="5" type="ORF">AQZ52_14910</name>
</gene>
<accession>A0A117USQ6</accession>
<dbReference type="GO" id="GO:0008483">
    <property type="term" value="F:transaminase activity"/>
    <property type="evidence" value="ECO:0007669"/>
    <property type="project" value="UniProtKB-KW"/>
</dbReference>
<proteinExistence type="inferred from homology"/>
<organism evidence="5 6">
    <name type="scientific">Novosphingobium fuchskuhlense</name>
    <dbReference type="NCBI Taxonomy" id="1117702"/>
    <lineage>
        <taxon>Bacteria</taxon>
        <taxon>Pseudomonadati</taxon>
        <taxon>Pseudomonadota</taxon>
        <taxon>Alphaproteobacteria</taxon>
        <taxon>Sphingomonadales</taxon>
        <taxon>Sphingomonadaceae</taxon>
        <taxon>Novosphingobium</taxon>
    </lineage>
</organism>
<dbReference type="OrthoDB" id="9801834at2"/>
<dbReference type="PANTHER" id="PTHR45688:SF13">
    <property type="entry name" value="ALANINE--GLYOXYLATE AMINOTRANSFERASE 2-LIKE"/>
    <property type="match status" value="1"/>
</dbReference>
<dbReference type="Gene3D" id="3.40.640.10">
    <property type="entry name" value="Type I PLP-dependent aspartate aminotransferase-like (Major domain)"/>
    <property type="match status" value="1"/>
</dbReference>
<dbReference type="CDD" id="cd00610">
    <property type="entry name" value="OAT_like"/>
    <property type="match status" value="1"/>
</dbReference>
<dbReference type="InterPro" id="IPR015422">
    <property type="entry name" value="PyrdxlP-dep_Trfase_small"/>
</dbReference>
<comment type="similarity">
    <text evidence="2 4">Belongs to the class-III pyridoxal-phosphate-dependent aminotransferase family.</text>
</comment>
<comment type="caution">
    <text evidence="5">The sequence shown here is derived from an EMBL/GenBank/DDBJ whole genome shotgun (WGS) entry which is preliminary data.</text>
</comment>
<reference evidence="5 6" key="1">
    <citation type="submission" date="2015-10" db="EMBL/GenBank/DDBJ databases">
        <title>Draft genome sequence of Novosphingobium fuchskuhlense DSM 25065 isolated from a surface water sample of the southwest basin of Lake Grosse Fuchskuhle.</title>
        <authorList>
            <person name="Ruckert C."/>
            <person name="Winkler A."/>
            <person name="Glaeser J."/>
            <person name="Grossart H.-P."/>
            <person name="Kalinowski J."/>
            <person name="Glaeser S."/>
        </authorList>
    </citation>
    <scope>NUCLEOTIDE SEQUENCE [LARGE SCALE GENOMIC DNA]</scope>
    <source>
        <strain evidence="5 6">FNE08-7</strain>
    </source>
</reference>
<evidence type="ECO:0000256" key="3">
    <source>
        <dbReference type="ARBA" id="ARBA00022898"/>
    </source>
</evidence>
<dbReference type="Pfam" id="PF00202">
    <property type="entry name" value="Aminotran_3"/>
    <property type="match status" value="1"/>
</dbReference>